<dbReference type="InterPro" id="IPR003660">
    <property type="entry name" value="HAMP_dom"/>
</dbReference>
<dbReference type="EMBL" id="QOQW01000030">
    <property type="protein sequence ID" value="RCK77908.1"/>
    <property type="molecule type" value="Genomic_DNA"/>
</dbReference>
<evidence type="ECO:0000313" key="4">
    <source>
        <dbReference type="Proteomes" id="UP000252355"/>
    </source>
</evidence>
<reference evidence="3 4" key="1">
    <citation type="submission" date="2018-05" db="EMBL/GenBank/DDBJ databases">
        <title>A metagenomic window into the 2 km-deep terrestrial subsurface aquifer revealed taxonomically and functionally diverse microbial community comprising novel uncultured bacterial lineages.</title>
        <authorList>
            <person name="Kadnikov V.V."/>
            <person name="Mardanov A.V."/>
            <person name="Beletsky A.V."/>
            <person name="Banks D."/>
            <person name="Pimenov N.V."/>
            <person name="Frank Y.A."/>
            <person name="Karnachuk O.V."/>
            <person name="Ravin N.V."/>
        </authorList>
    </citation>
    <scope>NUCLEOTIDE SEQUENCE [LARGE SCALE GENOMIC DNA]</scope>
    <source>
        <strain evidence="3">BY5</strain>
    </source>
</reference>
<dbReference type="AlphaFoldDB" id="A0A367ZIP6"/>
<dbReference type="GO" id="GO:0016020">
    <property type="term" value="C:membrane"/>
    <property type="evidence" value="ECO:0007669"/>
    <property type="project" value="InterPro"/>
</dbReference>
<organism evidence="3 4">
    <name type="scientific">Candidatus Ozemobacter sibiricus</name>
    <dbReference type="NCBI Taxonomy" id="2268124"/>
    <lineage>
        <taxon>Bacteria</taxon>
        <taxon>Candidatus Ozemobacteria</taxon>
        <taxon>Candidatus Ozemobacterales</taxon>
        <taxon>Candidatus Ozemobacteraceae</taxon>
        <taxon>Candidatus Ozemobacter</taxon>
    </lineage>
</organism>
<sequence>MSLTQRKNYFIAKGMQSRFAGTILLLVFLITVITACNIYVLGSFFMQTRATLTETQTTEGLMRLFILDLWPRLLLLVLVNVIIVFIVSIMYSHQFAGPAYKLEKSLQRIARGDLTFEIHLRKNDSLKEVAAAINQMLSRFRETLAQARTLSDDIATKLASLGHDERFAQLAKSAQALKEQIDQFKITRDDEPPASGPTGS</sequence>
<gene>
    <name evidence="3" type="ORF">OZSIB_1946</name>
</gene>
<protein>
    <recommendedName>
        <fullName evidence="2">HAMP domain-containing protein</fullName>
    </recommendedName>
</protein>
<dbReference type="PROSITE" id="PS50885">
    <property type="entry name" value="HAMP"/>
    <property type="match status" value="1"/>
</dbReference>
<dbReference type="CDD" id="cd06225">
    <property type="entry name" value="HAMP"/>
    <property type="match status" value="1"/>
</dbReference>
<keyword evidence="1" id="KW-1133">Transmembrane helix</keyword>
<feature type="transmembrane region" description="Helical" evidence="1">
    <location>
        <begin position="21"/>
        <end position="42"/>
    </location>
</feature>
<name>A0A367ZIP6_9BACT</name>
<dbReference type="Proteomes" id="UP000252355">
    <property type="component" value="Unassembled WGS sequence"/>
</dbReference>
<accession>A0A367ZIP6</accession>
<feature type="domain" description="HAMP" evidence="2">
    <location>
        <begin position="93"/>
        <end position="145"/>
    </location>
</feature>
<comment type="caution">
    <text evidence="3">The sequence shown here is derived from an EMBL/GenBank/DDBJ whole genome shotgun (WGS) entry which is preliminary data.</text>
</comment>
<evidence type="ECO:0000256" key="1">
    <source>
        <dbReference type="SAM" id="Phobius"/>
    </source>
</evidence>
<dbReference type="GO" id="GO:0007165">
    <property type="term" value="P:signal transduction"/>
    <property type="evidence" value="ECO:0007669"/>
    <property type="project" value="InterPro"/>
</dbReference>
<dbReference type="SUPFAM" id="SSF158472">
    <property type="entry name" value="HAMP domain-like"/>
    <property type="match status" value="1"/>
</dbReference>
<keyword evidence="1" id="KW-0812">Transmembrane</keyword>
<feature type="transmembrane region" description="Helical" evidence="1">
    <location>
        <begin position="69"/>
        <end position="91"/>
    </location>
</feature>
<dbReference type="Gene3D" id="6.10.340.10">
    <property type="match status" value="1"/>
</dbReference>
<proteinExistence type="predicted"/>
<evidence type="ECO:0000259" key="2">
    <source>
        <dbReference type="PROSITE" id="PS50885"/>
    </source>
</evidence>
<dbReference type="SMART" id="SM00304">
    <property type="entry name" value="HAMP"/>
    <property type="match status" value="1"/>
</dbReference>
<evidence type="ECO:0000313" key="3">
    <source>
        <dbReference type="EMBL" id="RCK77908.1"/>
    </source>
</evidence>
<dbReference type="Pfam" id="PF00672">
    <property type="entry name" value="HAMP"/>
    <property type="match status" value="1"/>
</dbReference>
<keyword evidence="1" id="KW-0472">Membrane</keyword>